<dbReference type="InterPro" id="IPR020843">
    <property type="entry name" value="ER"/>
</dbReference>
<keyword evidence="3" id="KW-0560">Oxidoreductase</keyword>
<dbReference type="AlphaFoldDB" id="A0A523YL76"/>
<evidence type="ECO:0000256" key="4">
    <source>
        <dbReference type="RuleBase" id="RU361277"/>
    </source>
</evidence>
<dbReference type="PANTHER" id="PTHR43401:SF2">
    <property type="entry name" value="L-THREONINE 3-DEHYDROGENASE"/>
    <property type="match status" value="1"/>
</dbReference>
<dbReference type="Proteomes" id="UP000316925">
    <property type="component" value="Unassembled WGS sequence"/>
</dbReference>
<dbReference type="Pfam" id="PF00107">
    <property type="entry name" value="ADH_zinc_N"/>
    <property type="match status" value="1"/>
</dbReference>
<name>A0A523YL76_UNCAE</name>
<dbReference type="Gene3D" id="3.90.180.10">
    <property type="entry name" value="Medium-chain alcohol dehydrogenases, catalytic domain"/>
    <property type="match status" value="1"/>
</dbReference>
<dbReference type="SUPFAM" id="SSF51735">
    <property type="entry name" value="NAD(P)-binding Rossmann-fold domains"/>
    <property type="match status" value="1"/>
</dbReference>
<accession>A0A523YL76</accession>
<dbReference type="InterPro" id="IPR036291">
    <property type="entry name" value="NAD(P)-bd_dom_sf"/>
</dbReference>
<feature type="domain" description="Enoyl reductase (ER)" evidence="5">
    <location>
        <begin position="16"/>
        <end position="353"/>
    </location>
</feature>
<evidence type="ECO:0000256" key="3">
    <source>
        <dbReference type="ARBA" id="ARBA00023002"/>
    </source>
</evidence>
<dbReference type="InterPro" id="IPR050129">
    <property type="entry name" value="Zn_alcohol_dh"/>
</dbReference>
<dbReference type="InterPro" id="IPR013149">
    <property type="entry name" value="ADH-like_C"/>
</dbReference>
<evidence type="ECO:0000256" key="1">
    <source>
        <dbReference type="ARBA" id="ARBA00022723"/>
    </source>
</evidence>
<sequence length="355" mass="38329">MDIAKKMKAAVLFAYNDLRVVEKEVPTPEPGEVLIKVKACAICGTDPHIISQGWPSNPPFGEYIPGHEFTGEIVRVGETVDEFKVGDRVAIEPHKGCGRCVNCIRGLYTICLNYGNIAKGHRHYGFSTNGGYAEYAVNHINTLHRIPEKLSYENATLITTAGTVMYGIERIGGIRPGETVVVTGPGPIGLMGVQVAKALGAGRVILTGTRESRLKVGREVGADETINIRQDDPVKKINELTHELGADVVVECSGNPRASAQAIDLIKKGGRIALVGIYQEPVSLNLNKVVQWNLSLAGGKAEGMWNLERAVPLMADGRIKAGPLITHIFPLDKINEAMETFVKRIGGAIKVVIKP</sequence>
<evidence type="ECO:0000313" key="7">
    <source>
        <dbReference type="Proteomes" id="UP000316925"/>
    </source>
</evidence>
<evidence type="ECO:0000256" key="2">
    <source>
        <dbReference type="ARBA" id="ARBA00022833"/>
    </source>
</evidence>
<gene>
    <name evidence="6" type="ORF">E3J33_04025</name>
</gene>
<dbReference type="InterPro" id="IPR002328">
    <property type="entry name" value="ADH_Zn_CS"/>
</dbReference>
<dbReference type="Gene3D" id="3.40.50.720">
    <property type="entry name" value="NAD(P)-binding Rossmann-like Domain"/>
    <property type="match status" value="1"/>
</dbReference>
<dbReference type="EMBL" id="SOIJ01000228">
    <property type="protein sequence ID" value="TET92290.1"/>
    <property type="molecule type" value="Genomic_DNA"/>
</dbReference>
<organism evidence="6 7">
    <name type="scientific">Aerophobetes bacterium</name>
    <dbReference type="NCBI Taxonomy" id="2030807"/>
    <lineage>
        <taxon>Bacteria</taxon>
        <taxon>Candidatus Aerophobota</taxon>
    </lineage>
</organism>
<dbReference type="Pfam" id="PF08240">
    <property type="entry name" value="ADH_N"/>
    <property type="match status" value="1"/>
</dbReference>
<dbReference type="SMART" id="SM00829">
    <property type="entry name" value="PKS_ER"/>
    <property type="match status" value="1"/>
</dbReference>
<keyword evidence="1 4" id="KW-0479">Metal-binding</keyword>
<dbReference type="InterPro" id="IPR011032">
    <property type="entry name" value="GroES-like_sf"/>
</dbReference>
<dbReference type="PROSITE" id="PS00059">
    <property type="entry name" value="ADH_ZINC"/>
    <property type="match status" value="1"/>
</dbReference>
<dbReference type="GO" id="GO:0008270">
    <property type="term" value="F:zinc ion binding"/>
    <property type="evidence" value="ECO:0007669"/>
    <property type="project" value="InterPro"/>
</dbReference>
<dbReference type="GO" id="GO:0016491">
    <property type="term" value="F:oxidoreductase activity"/>
    <property type="evidence" value="ECO:0007669"/>
    <property type="project" value="UniProtKB-KW"/>
</dbReference>
<comment type="cofactor">
    <cofactor evidence="4">
        <name>Zn(2+)</name>
        <dbReference type="ChEBI" id="CHEBI:29105"/>
    </cofactor>
</comment>
<comment type="caution">
    <text evidence="6">The sequence shown here is derived from an EMBL/GenBank/DDBJ whole genome shotgun (WGS) entry which is preliminary data.</text>
</comment>
<dbReference type="SUPFAM" id="SSF50129">
    <property type="entry name" value="GroES-like"/>
    <property type="match status" value="1"/>
</dbReference>
<evidence type="ECO:0000259" key="5">
    <source>
        <dbReference type="SMART" id="SM00829"/>
    </source>
</evidence>
<keyword evidence="2 4" id="KW-0862">Zinc</keyword>
<dbReference type="PANTHER" id="PTHR43401">
    <property type="entry name" value="L-THREONINE 3-DEHYDROGENASE"/>
    <property type="match status" value="1"/>
</dbReference>
<dbReference type="InterPro" id="IPR013154">
    <property type="entry name" value="ADH-like_N"/>
</dbReference>
<evidence type="ECO:0000313" key="6">
    <source>
        <dbReference type="EMBL" id="TET92290.1"/>
    </source>
</evidence>
<reference evidence="6 7" key="1">
    <citation type="submission" date="2019-03" db="EMBL/GenBank/DDBJ databases">
        <title>Metabolic potential of uncultured bacteria and archaea associated with petroleum seepage in deep-sea sediments.</title>
        <authorList>
            <person name="Dong X."/>
            <person name="Hubert C."/>
        </authorList>
    </citation>
    <scope>NUCLEOTIDE SEQUENCE [LARGE SCALE GENOMIC DNA]</scope>
    <source>
        <strain evidence="6">E29_bin28</strain>
    </source>
</reference>
<protein>
    <submittedName>
        <fullName evidence="6">Alcohol dehydrogenase</fullName>
    </submittedName>
</protein>
<comment type="similarity">
    <text evidence="4">Belongs to the zinc-containing alcohol dehydrogenase family.</text>
</comment>
<proteinExistence type="inferred from homology"/>